<reference evidence="4" key="1">
    <citation type="submission" date="2016-03" db="EMBL/GenBank/DDBJ databases">
        <authorList>
            <person name="Devillers Hugo."/>
        </authorList>
    </citation>
    <scope>NUCLEOTIDE SEQUENCE [LARGE SCALE GENOMIC DNA]</scope>
</reference>
<evidence type="ECO:0000313" key="4">
    <source>
        <dbReference type="Proteomes" id="UP000189911"/>
    </source>
</evidence>
<dbReference type="PROSITE" id="PS51352">
    <property type="entry name" value="THIOREDOXIN_2"/>
    <property type="match status" value="1"/>
</dbReference>
<dbReference type="Pfam" id="PF00085">
    <property type="entry name" value="Thioredoxin"/>
    <property type="match status" value="1"/>
</dbReference>
<sequence length="128" mass="14020">MFKLAFQRPIVARSAALRAIRFQSNVAPLNSLQDFQKAVSNKSLSVIDFYATWCGPCKAMAPHFEKLSDKYPDVDFYRVDVDGAPDVAGYCGVSAMPTFLLAKESQTVGKIVGADVRGLTQAIEDLKN</sequence>
<dbReference type="Proteomes" id="UP000189911">
    <property type="component" value="Chromosome A"/>
</dbReference>
<dbReference type="Gene3D" id="3.40.30.10">
    <property type="entry name" value="Glutaredoxin"/>
    <property type="match status" value="1"/>
</dbReference>
<dbReference type="EMBL" id="LT598449">
    <property type="protein sequence ID" value="SCU77708.1"/>
    <property type="molecule type" value="Genomic_DNA"/>
</dbReference>
<protein>
    <submittedName>
        <fullName evidence="3">LANO_0A01068g1_1</fullName>
    </submittedName>
</protein>
<feature type="domain" description="Thioredoxin" evidence="2">
    <location>
        <begin position="6"/>
        <end position="128"/>
    </location>
</feature>
<dbReference type="CDD" id="cd02947">
    <property type="entry name" value="TRX_family"/>
    <property type="match status" value="1"/>
</dbReference>
<keyword evidence="4" id="KW-1185">Reference proteome</keyword>
<name>A0A1G4IM63_9SACH</name>
<gene>
    <name evidence="3" type="ORF">LANO_0A01068G</name>
</gene>
<dbReference type="PANTHER" id="PTHR46115">
    <property type="entry name" value="THIOREDOXIN-LIKE PROTEIN 1"/>
    <property type="match status" value="1"/>
</dbReference>
<dbReference type="AlphaFoldDB" id="A0A1G4IM63"/>
<dbReference type="SUPFAM" id="SSF52833">
    <property type="entry name" value="Thioredoxin-like"/>
    <property type="match status" value="1"/>
</dbReference>
<dbReference type="InterPro" id="IPR036249">
    <property type="entry name" value="Thioredoxin-like_sf"/>
</dbReference>
<dbReference type="InterPro" id="IPR013766">
    <property type="entry name" value="Thioredoxin_domain"/>
</dbReference>
<organism evidence="3 4">
    <name type="scientific">Lachancea nothofagi CBS 11611</name>
    <dbReference type="NCBI Taxonomy" id="1266666"/>
    <lineage>
        <taxon>Eukaryota</taxon>
        <taxon>Fungi</taxon>
        <taxon>Dikarya</taxon>
        <taxon>Ascomycota</taxon>
        <taxon>Saccharomycotina</taxon>
        <taxon>Saccharomycetes</taxon>
        <taxon>Saccharomycetales</taxon>
        <taxon>Saccharomycetaceae</taxon>
        <taxon>Lachancea</taxon>
    </lineage>
</organism>
<evidence type="ECO:0000259" key="2">
    <source>
        <dbReference type="PROSITE" id="PS51352"/>
    </source>
</evidence>
<accession>A0A1G4IM63</accession>
<evidence type="ECO:0000256" key="1">
    <source>
        <dbReference type="ARBA" id="ARBA00023157"/>
    </source>
</evidence>
<dbReference type="InterPro" id="IPR017937">
    <property type="entry name" value="Thioredoxin_CS"/>
</dbReference>
<evidence type="ECO:0000313" key="3">
    <source>
        <dbReference type="EMBL" id="SCU77708.1"/>
    </source>
</evidence>
<proteinExistence type="predicted"/>
<dbReference type="PROSITE" id="PS00194">
    <property type="entry name" value="THIOREDOXIN_1"/>
    <property type="match status" value="1"/>
</dbReference>
<keyword evidence="1" id="KW-1015">Disulfide bond</keyword>
<dbReference type="PRINTS" id="PR00421">
    <property type="entry name" value="THIOREDOXIN"/>
</dbReference>
<dbReference type="OrthoDB" id="10263751at2759"/>